<dbReference type="Proteomes" id="UP001210678">
    <property type="component" value="Unassembled WGS sequence"/>
</dbReference>
<evidence type="ECO:0000313" key="1">
    <source>
        <dbReference type="EMBL" id="MDB1124685.1"/>
    </source>
</evidence>
<keyword evidence="2" id="KW-1185">Reference proteome</keyword>
<comment type="caution">
    <text evidence="1">The sequence shown here is derived from an EMBL/GenBank/DDBJ whole genome shotgun (WGS) entry which is preliminary data.</text>
</comment>
<evidence type="ECO:0000313" key="2">
    <source>
        <dbReference type="Proteomes" id="UP001210678"/>
    </source>
</evidence>
<reference evidence="1 2" key="1">
    <citation type="submission" date="2023-01" db="EMBL/GenBank/DDBJ databases">
        <title>Vibrio sp. KJ40-1 sp.nov, isolated from marine algae.</title>
        <authorList>
            <person name="Butt M."/>
            <person name="Kim J.M.J."/>
            <person name="Jeon C.O.C."/>
        </authorList>
    </citation>
    <scope>NUCLEOTIDE SEQUENCE [LARGE SCALE GENOMIC DNA]</scope>
    <source>
        <strain evidence="1 2">KJ40-1</strain>
    </source>
</reference>
<proteinExistence type="predicted"/>
<dbReference type="RefSeq" id="WP_272137434.1">
    <property type="nucleotide sequence ID" value="NZ_JAQLOI010000001.1"/>
</dbReference>
<sequence length="99" mass="11052">MNSNKALDKIVLPNPFTELPQLSLSGMTSVTQALIAQSAVLSQGQTMMLHFFNDELELAYNASLNIDCSSPTLDRYRSLIHTRYNEAKSFDSLLDNLLN</sequence>
<dbReference type="EMBL" id="JAQLOI010000001">
    <property type="protein sequence ID" value="MDB1124685.1"/>
    <property type="molecule type" value="Genomic_DNA"/>
</dbReference>
<protein>
    <submittedName>
        <fullName evidence="1">Uncharacterized protein</fullName>
    </submittedName>
</protein>
<accession>A0ABT4YSZ5</accession>
<gene>
    <name evidence="1" type="ORF">PGX00_13930</name>
</gene>
<name>A0ABT4YSZ5_9VIBR</name>
<organism evidence="1 2">
    <name type="scientific">Vibrio algarum</name>
    <dbReference type="NCBI Taxonomy" id="3020714"/>
    <lineage>
        <taxon>Bacteria</taxon>
        <taxon>Pseudomonadati</taxon>
        <taxon>Pseudomonadota</taxon>
        <taxon>Gammaproteobacteria</taxon>
        <taxon>Vibrionales</taxon>
        <taxon>Vibrionaceae</taxon>
        <taxon>Vibrio</taxon>
    </lineage>
</organism>